<dbReference type="SUPFAM" id="SSF56801">
    <property type="entry name" value="Acetyl-CoA synthetase-like"/>
    <property type="match status" value="1"/>
</dbReference>
<dbReference type="PANTHER" id="PTHR24095:SF14">
    <property type="entry name" value="ACETYL-COENZYME A SYNTHETASE 1"/>
    <property type="match status" value="1"/>
</dbReference>
<feature type="domain" description="AMP-binding enzyme C-terminal" evidence="8">
    <location>
        <begin position="534"/>
        <end position="608"/>
    </location>
</feature>
<dbReference type="Pfam" id="PF00501">
    <property type="entry name" value="AMP-binding"/>
    <property type="match status" value="1"/>
</dbReference>
<comment type="similarity">
    <text evidence="1">Belongs to the ATP-dependent AMP-binding enzyme family.</text>
</comment>
<name>A0AAW6T5F4_9MICO</name>
<organism evidence="10 11">
    <name type="scientific">Ruicaihuangia caeni</name>
    <dbReference type="NCBI Taxonomy" id="3042517"/>
    <lineage>
        <taxon>Bacteria</taxon>
        <taxon>Bacillati</taxon>
        <taxon>Actinomycetota</taxon>
        <taxon>Actinomycetes</taxon>
        <taxon>Micrococcales</taxon>
        <taxon>Microbacteriaceae</taxon>
        <taxon>Ruicaihuangia</taxon>
    </lineage>
</organism>
<proteinExistence type="inferred from homology"/>
<dbReference type="Gene3D" id="3.40.50.12780">
    <property type="entry name" value="N-terminal domain of ligase-like"/>
    <property type="match status" value="1"/>
</dbReference>
<dbReference type="GO" id="GO:0006085">
    <property type="term" value="P:acetyl-CoA biosynthetic process"/>
    <property type="evidence" value="ECO:0007669"/>
    <property type="project" value="TreeGrafter"/>
</dbReference>
<evidence type="ECO:0000259" key="9">
    <source>
        <dbReference type="Pfam" id="PF16177"/>
    </source>
</evidence>
<dbReference type="EC" id="6.2.1.1" evidence="2"/>
<keyword evidence="5" id="KW-0067">ATP-binding</keyword>
<dbReference type="InterPro" id="IPR020845">
    <property type="entry name" value="AMP-binding_CS"/>
</dbReference>
<dbReference type="PANTHER" id="PTHR24095">
    <property type="entry name" value="ACETYL-COENZYME A SYNTHETASE"/>
    <property type="match status" value="1"/>
</dbReference>
<evidence type="ECO:0000313" key="11">
    <source>
        <dbReference type="Proteomes" id="UP001321506"/>
    </source>
</evidence>
<evidence type="ECO:0000259" key="8">
    <source>
        <dbReference type="Pfam" id="PF13193"/>
    </source>
</evidence>
<dbReference type="InterPro" id="IPR032387">
    <property type="entry name" value="ACAS_N"/>
</dbReference>
<feature type="domain" description="AMP-dependent synthetase/ligase" evidence="7">
    <location>
        <begin position="98"/>
        <end position="468"/>
    </location>
</feature>
<dbReference type="GO" id="GO:0003987">
    <property type="term" value="F:acetate-CoA ligase activity"/>
    <property type="evidence" value="ECO:0007669"/>
    <property type="project" value="UniProtKB-EC"/>
</dbReference>
<dbReference type="GO" id="GO:0005524">
    <property type="term" value="F:ATP binding"/>
    <property type="evidence" value="ECO:0007669"/>
    <property type="project" value="UniProtKB-KW"/>
</dbReference>
<keyword evidence="3" id="KW-0436">Ligase</keyword>
<comment type="caution">
    <text evidence="10">The sequence shown here is derived from an EMBL/GenBank/DDBJ whole genome shotgun (WGS) entry which is preliminary data.</text>
</comment>
<dbReference type="RefSeq" id="WP_281488089.1">
    <property type="nucleotide sequence ID" value="NZ_JASATX010000001.1"/>
</dbReference>
<dbReference type="Pfam" id="PF13193">
    <property type="entry name" value="AMP-binding_C"/>
    <property type="match status" value="1"/>
</dbReference>
<evidence type="ECO:0000259" key="7">
    <source>
        <dbReference type="Pfam" id="PF00501"/>
    </source>
</evidence>
<sequence>MNGDESAPTAVRWHPSDDLVDGSRHVELMRLAGCRDLTELDRLGSERPAAFWDLVTEWLDFDWQRDYAAIADDLSLPEGTRWFIGGQFNLAENAVERWVRRGRGADLAVRWDDGEGDSGALNFEHLAAEVDRVAAGLRGLGVRVGDRVSMQLPMSVPALVASLAIAKLGAIAVPVFSGFGVDAVAVRLNFADVSVHITADGYRRRGREIDLASSTEELLALCPGVRHVVTVPMLGDSAKPRRGTDWASFPMVAPFEAERLDAEHPLLIAFTSGTTGVPKGVVLTHAGFAVKATSDVMLSLDAHHDDTLAWVTDPGWIMWPIFSLGGLLAGSAVALLPSTPDFPDERVLWRACAGAGVTLLGLSPSLIRALQRVEQDPESVDLASIRLFASSGEPWTPDAWEWLFSRVGREGLPIINYSGGTEVSGAILSNTVAMPIVACGFAGPLPGMGACIVDSDGVPIYGGVGELSLDHTSPGMPLTFWNDHERFHDTYWSRWPGRWYHGDWVAADSRGCWFILGRSDDTLKIAGKRIGPAEVEAVVNAIEGVHESAAIGIPHPVKGETLVLFVAVDQNRDVADEVAARIVTHFGPALLPQAVHCVDHLPRNRSGKVLRRLVRQAYLGLELGDTSSLESQAPLENIRAVAS</sequence>
<evidence type="ECO:0000256" key="6">
    <source>
        <dbReference type="ARBA" id="ARBA00022990"/>
    </source>
</evidence>
<evidence type="ECO:0000256" key="5">
    <source>
        <dbReference type="ARBA" id="ARBA00022840"/>
    </source>
</evidence>
<evidence type="ECO:0000256" key="2">
    <source>
        <dbReference type="ARBA" id="ARBA00013275"/>
    </source>
</evidence>
<dbReference type="InterPro" id="IPR025110">
    <property type="entry name" value="AMP-bd_C"/>
</dbReference>
<dbReference type="Pfam" id="PF16177">
    <property type="entry name" value="ACAS_N"/>
    <property type="match status" value="1"/>
</dbReference>
<dbReference type="EMBL" id="JASATX010000001">
    <property type="protein sequence ID" value="MDI2097388.1"/>
    <property type="molecule type" value="Genomic_DNA"/>
</dbReference>
<dbReference type="InterPro" id="IPR042099">
    <property type="entry name" value="ANL_N_sf"/>
</dbReference>
<accession>A0AAW6T5F4</accession>
<reference evidence="10 11" key="1">
    <citation type="submission" date="2023-04" db="EMBL/GenBank/DDBJ databases">
        <title>Klugiella caeni sp. nov. isolated from the sludge of biochemical tank.</title>
        <authorList>
            <person name="Geng K."/>
        </authorList>
    </citation>
    <scope>NUCLEOTIDE SEQUENCE [LARGE SCALE GENOMIC DNA]</scope>
    <source>
        <strain evidence="10 11">YN-L-19</strain>
    </source>
</reference>
<evidence type="ECO:0000313" key="10">
    <source>
        <dbReference type="EMBL" id="MDI2097388.1"/>
    </source>
</evidence>
<feature type="domain" description="Acetyl-coenzyme A synthetase N-terminal" evidence="9">
    <location>
        <begin position="46"/>
        <end position="94"/>
    </location>
</feature>
<keyword evidence="4" id="KW-0547">Nucleotide-binding</keyword>
<gene>
    <name evidence="10" type="ORF">QF206_00195</name>
</gene>
<dbReference type="Proteomes" id="UP001321506">
    <property type="component" value="Unassembled WGS sequence"/>
</dbReference>
<keyword evidence="11" id="KW-1185">Reference proteome</keyword>
<protein>
    <recommendedName>
        <fullName evidence="2">acetate--CoA ligase</fullName>
        <ecNumber evidence="2">6.2.1.1</ecNumber>
    </recommendedName>
</protein>
<evidence type="ECO:0000256" key="4">
    <source>
        <dbReference type="ARBA" id="ARBA00022741"/>
    </source>
</evidence>
<dbReference type="Gene3D" id="3.30.300.30">
    <property type="match status" value="1"/>
</dbReference>
<keyword evidence="6" id="KW-0007">Acetylation</keyword>
<dbReference type="InterPro" id="IPR000873">
    <property type="entry name" value="AMP-dep_synth/lig_dom"/>
</dbReference>
<dbReference type="AlphaFoldDB" id="A0AAW6T5F4"/>
<evidence type="ECO:0000256" key="3">
    <source>
        <dbReference type="ARBA" id="ARBA00022598"/>
    </source>
</evidence>
<evidence type="ECO:0000256" key="1">
    <source>
        <dbReference type="ARBA" id="ARBA00006432"/>
    </source>
</evidence>
<dbReference type="PROSITE" id="PS00455">
    <property type="entry name" value="AMP_BINDING"/>
    <property type="match status" value="1"/>
</dbReference>
<dbReference type="InterPro" id="IPR045851">
    <property type="entry name" value="AMP-bd_C_sf"/>
</dbReference>